<dbReference type="InterPro" id="IPR000594">
    <property type="entry name" value="ThiF_NAD_FAD-bd"/>
</dbReference>
<sequence length="240" mass="26161">MIRSRSPEGGPVLLLRGGNLGRCAERLLAEEGVPALVLPVDAPTFSVDGAAAVLLAADRPYPRVAEAIDDVCWQRGVPWIQAYALAHELVVGPAVIPGRTPCYACWARRVRSLAPDVAVHDAVTRLASEPGERSWFRGELAALNEQIAAMAVAEALSLRAGERRPRARRLGQWWDGNALSDVLRSRQFARLGRCARCAPGEQADMTFRALADHFRRHPVSPRTPPLTLAEKDSSDEHAAR</sequence>
<evidence type="ECO:0000313" key="3">
    <source>
        <dbReference type="EMBL" id="AUX47692.1"/>
    </source>
</evidence>
<protein>
    <recommendedName>
        <fullName evidence="2">THIF-type NAD/FAD binding fold domain-containing protein</fullName>
    </recommendedName>
</protein>
<name>A0A2L0F848_SORCE</name>
<feature type="region of interest" description="Disordered" evidence="1">
    <location>
        <begin position="215"/>
        <end position="240"/>
    </location>
</feature>
<evidence type="ECO:0000259" key="2">
    <source>
        <dbReference type="Pfam" id="PF00899"/>
    </source>
</evidence>
<evidence type="ECO:0000313" key="4">
    <source>
        <dbReference type="Proteomes" id="UP000238348"/>
    </source>
</evidence>
<dbReference type="Gene3D" id="3.40.50.720">
    <property type="entry name" value="NAD(P)-binding Rossmann-like Domain"/>
    <property type="match status" value="1"/>
</dbReference>
<feature type="compositionally biased region" description="Basic and acidic residues" evidence="1">
    <location>
        <begin position="229"/>
        <end position="240"/>
    </location>
</feature>
<dbReference type="OrthoDB" id="2679713at2"/>
<dbReference type="GO" id="GO:0008641">
    <property type="term" value="F:ubiquitin-like modifier activating enzyme activity"/>
    <property type="evidence" value="ECO:0007669"/>
    <property type="project" value="InterPro"/>
</dbReference>
<dbReference type="InterPro" id="IPR035985">
    <property type="entry name" value="Ubiquitin-activating_enz"/>
</dbReference>
<organism evidence="3 4">
    <name type="scientific">Sorangium cellulosum</name>
    <name type="common">Polyangium cellulosum</name>
    <dbReference type="NCBI Taxonomy" id="56"/>
    <lineage>
        <taxon>Bacteria</taxon>
        <taxon>Pseudomonadati</taxon>
        <taxon>Myxococcota</taxon>
        <taxon>Polyangia</taxon>
        <taxon>Polyangiales</taxon>
        <taxon>Polyangiaceae</taxon>
        <taxon>Sorangium</taxon>
    </lineage>
</organism>
<dbReference type="NCBIfam" id="TIGR03882">
    <property type="entry name" value="cyclo_dehyd_2"/>
    <property type="match status" value="1"/>
</dbReference>
<dbReference type="RefSeq" id="WP_104985669.1">
    <property type="nucleotide sequence ID" value="NZ_CP012673.1"/>
</dbReference>
<dbReference type="InterPro" id="IPR022291">
    <property type="entry name" value="Bacteriocin_synth_cyclodeHase"/>
</dbReference>
<dbReference type="SUPFAM" id="SSF69572">
    <property type="entry name" value="Activating enzymes of the ubiquitin-like proteins"/>
    <property type="match status" value="1"/>
</dbReference>
<dbReference type="EMBL" id="CP012673">
    <property type="protein sequence ID" value="AUX47692.1"/>
    <property type="molecule type" value="Genomic_DNA"/>
</dbReference>
<feature type="domain" description="THIF-type NAD/FAD binding fold" evidence="2">
    <location>
        <begin position="50"/>
        <end position="165"/>
    </location>
</feature>
<evidence type="ECO:0000256" key="1">
    <source>
        <dbReference type="SAM" id="MobiDB-lite"/>
    </source>
</evidence>
<dbReference type="Pfam" id="PF00899">
    <property type="entry name" value="ThiF"/>
    <property type="match status" value="1"/>
</dbReference>
<dbReference type="Proteomes" id="UP000238348">
    <property type="component" value="Chromosome"/>
</dbReference>
<dbReference type="AlphaFoldDB" id="A0A2L0F848"/>
<gene>
    <name evidence="3" type="ORF">SOCE26_092160</name>
</gene>
<accession>A0A2L0F848</accession>
<reference evidence="3 4" key="1">
    <citation type="submission" date="2015-09" db="EMBL/GenBank/DDBJ databases">
        <title>Sorangium comparison.</title>
        <authorList>
            <person name="Zaburannyi N."/>
            <person name="Bunk B."/>
            <person name="Overmann J."/>
            <person name="Mueller R."/>
        </authorList>
    </citation>
    <scope>NUCLEOTIDE SEQUENCE [LARGE SCALE GENOMIC DNA]</scope>
    <source>
        <strain evidence="3 4">So ce26</strain>
    </source>
</reference>
<proteinExistence type="predicted"/>